<keyword evidence="1" id="KW-0472">Membrane</keyword>
<keyword evidence="1" id="KW-1133">Transmembrane helix</keyword>
<reference evidence="2 3" key="1">
    <citation type="submission" date="2018-08" db="EMBL/GenBank/DDBJ databases">
        <title>A genome reference for cultivated species of the human gut microbiota.</title>
        <authorList>
            <person name="Zou Y."/>
            <person name="Xue W."/>
            <person name="Luo G."/>
        </authorList>
    </citation>
    <scope>NUCLEOTIDE SEQUENCE [LARGE SCALE GENOMIC DNA]</scope>
    <source>
        <strain evidence="2 3">AF15-20</strain>
    </source>
</reference>
<evidence type="ECO:0000313" key="3">
    <source>
        <dbReference type="Proteomes" id="UP000265489"/>
    </source>
</evidence>
<evidence type="ECO:0000256" key="1">
    <source>
        <dbReference type="SAM" id="Phobius"/>
    </source>
</evidence>
<name>A0A395WAB2_9FIRM</name>
<feature type="transmembrane region" description="Helical" evidence="1">
    <location>
        <begin position="171"/>
        <end position="191"/>
    </location>
</feature>
<comment type="caution">
    <text evidence="2">The sequence shown here is derived from an EMBL/GenBank/DDBJ whole genome shotgun (WGS) entry which is preliminary data.</text>
</comment>
<proteinExistence type="predicted"/>
<gene>
    <name evidence="2" type="ORF">DWW32_02825</name>
</gene>
<dbReference type="EMBL" id="QRYQ01000003">
    <property type="protein sequence ID" value="RGU93357.1"/>
    <property type="molecule type" value="Genomic_DNA"/>
</dbReference>
<dbReference type="AlphaFoldDB" id="A0A395WAB2"/>
<accession>A0A395WAB2</accession>
<protein>
    <submittedName>
        <fullName evidence="2">Uncharacterized protein</fullName>
    </submittedName>
</protein>
<dbReference type="Proteomes" id="UP000265489">
    <property type="component" value="Unassembled WGS sequence"/>
</dbReference>
<sequence length="197" mass="22448">MKSIKQKDEERRKKIIDNDIESIDQAIISGDAEQMKLVHISIEGKYAAYIHNFGMSMYCYDEKFGFDYELIGEESLKHNLTLMKARIEGYSRDFHVMSVQSTPQNNISVSVPVTNEININITFEQAKQQIEDMPGLTDADTEEIKTKIDDLENISKEAIPKKKKWEKVKPILAFALDKGADVAIAIMSLILQMKLGM</sequence>
<evidence type="ECO:0000313" key="2">
    <source>
        <dbReference type="EMBL" id="RGU93357.1"/>
    </source>
</evidence>
<organism evidence="2 3">
    <name type="scientific">Holdemanella biformis</name>
    <dbReference type="NCBI Taxonomy" id="1735"/>
    <lineage>
        <taxon>Bacteria</taxon>
        <taxon>Bacillati</taxon>
        <taxon>Bacillota</taxon>
        <taxon>Erysipelotrichia</taxon>
        <taxon>Erysipelotrichales</taxon>
        <taxon>Erysipelotrichaceae</taxon>
        <taxon>Holdemanella</taxon>
    </lineage>
</organism>
<keyword evidence="1" id="KW-0812">Transmembrane</keyword>